<evidence type="ECO:0000313" key="6">
    <source>
        <dbReference type="EMBL" id="QRV22749.1"/>
    </source>
</evidence>
<keyword evidence="4 5" id="KW-0472">Membrane</keyword>
<comment type="subcellular location">
    <subcellularLocation>
        <location evidence="1">Membrane</location>
        <topology evidence="1">Multi-pass membrane protein</topology>
    </subcellularLocation>
</comment>
<gene>
    <name evidence="7" type="ORF">DFP77_1761</name>
    <name evidence="6" type="ORF">JSY38_11770</name>
</gene>
<reference evidence="6 9" key="2">
    <citation type="submission" date="2021-02" db="EMBL/GenBank/DDBJ databases">
        <title>The genome of Marinomonas foliarum JZW.</title>
        <authorList>
            <person name="Sun M."/>
        </authorList>
    </citation>
    <scope>NUCLEOTIDE SEQUENCE [LARGE SCALE GENOMIC DNA]</scope>
    <source>
        <strain evidence="6 9">JZW</strain>
    </source>
</reference>
<organism evidence="7 8">
    <name type="scientific">Marinomonas foliarum</name>
    <dbReference type="NCBI Taxonomy" id="491950"/>
    <lineage>
        <taxon>Bacteria</taxon>
        <taxon>Pseudomonadati</taxon>
        <taxon>Pseudomonadota</taxon>
        <taxon>Gammaproteobacteria</taxon>
        <taxon>Oceanospirillales</taxon>
        <taxon>Oceanospirillaceae</taxon>
        <taxon>Marinomonas</taxon>
    </lineage>
</organism>
<dbReference type="Proteomes" id="UP000253506">
    <property type="component" value="Unassembled WGS sequence"/>
</dbReference>
<dbReference type="Pfam" id="PF13564">
    <property type="entry name" value="DoxX_2"/>
    <property type="match status" value="1"/>
</dbReference>
<evidence type="ECO:0000256" key="5">
    <source>
        <dbReference type="SAM" id="Phobius"/>
    </source>
</evidence>
<dbReference type="EMBL" id="CP070273">
    <property type="protein sequence ID" value="QRV22749.1"/>
    <property type="molecule type" value="Genomic_DNA"/>
</dbReference>
<evidence type="ECO:0000313" key="7">
    <source>
        <dbReference type="EMBL" id="RCW90110.1"/>
    </source>
</evidence>
<evidence type="ECO:0000256" key="1">
    <source>
        <dbReference type="ARBA" id="ARBA00004141"/>
    </source>
</evidence>
<evidence type="ECO:0000256" key="2">
    <source>
        <dbReference type="ARBA" id="ARBA00022692"/>
    </source>
</evidence>
<reference evidence="7 8" key="1">
    <citation type="submission" date="2018-07" db="EMBL/GenBank/DDBJ databases">
        <title>Genomic Encyclopedia of Type Strains, Phase III (KMG-III): the genomes of soil and plant-associated and newly described type strains.</title>
        <authorList>
            <person name="Whitman W."/>
        </authorList>
    </citation>
    <scope>NUCLEOTIDE SEQUENCE [LARGE SCALE GENOMIC DNA]</scope>
    <source>
        <strain evidence="7 8">CECT 7731</strain>
    </source>
</reference>
<evidence type="ECO:0000256" key="3">
    <source>
        <dbReference type="ARBA" id="ARBA00022989"/>
    </source>
</evidence>
<name>A0A368ZB57_9GAMM</name>
<dbReference type="GO" id="GO:0016020">
    <property type="term" value="C:membrane"/>
    <property type="evidence" value="ECO:0007669"/>
    <property type="project" value="UniProtKB-SubCell"/>
</dbReference>
<evidence type="ECO:0000313" key="8">
    <source>
        <dbReference type="Proteomes" id="UP000253506"/>
    </source>
</evidence>
<keyword evidence="9" id="KW-1185">Reference proteome</keyword>
<dbReference type="Proteomes" id="UP000644167">
    <property type="component" value="Chromosome"/>
</dbReference>
<feature type="transmembrane region" description="Helical" evidence="5">
    <location>
        <begin position="92"/>
        <end position="109"/>
    </location>
</feature>
<proteinExistence type="predicted"/>
<protein>
    <submittedName>
        <fullName evidence="6">DoxX family protein</fullName>
    </submittedName>
    <submittedName>
        <fullName evidence="7">DoxX-like protein</fullName>
    </submittedName>
</protein>
<dbReference type="InterPro" id="IPR032808">
    <property type="entry name" value="DoxX"/>
</dbReference>
<feature type="transmembrane region" description="Helical" evidence="5">
    <location>
        <begin position="12"/>
        <end position="32"/>
    </location>
</feature>
<dbReference type="RefSeq" id="WP_114413803.1">
    <property type="nucleotide sequence ID" value="NZ_CP070273.1"/>
</dbReference>
<dbReference type="OrthoDB" id="7595779at2"/>
<dbReference type="EMBL" id="QPJQ01000076">
    <property type="protein sequence ID" value="RCW90110.1"/>
    <property type="molecule type" value="Genomic_DNA"/>
</dbReference>
<sequence>MKLFSYQNFMTWLLVAFFVFAGLLNVFPPVPLLEDYHRWGYPDGFHYITAALELLSAYWQAKSSLKWRRAGLALGGLVLVGALITLVLNQQWLHVILPSLVLAVLLFQFKQKSLRCAL</sequence>
<accession>A0A368ZB57</accession>
<feature type="transmembrane region" description="Helical" evidence="5">
    <location>
        <begin position="70"/>
        <end position="86"/>
    </location>
</feature>
<evidence type="ECO:0000256" key="4">
    <source>
        <dbReference type="ARBA" id="ARBA00023136"/>
    </source>
</evidence>
<keyword evidence="3 5" id="KW-1133">Transmembrane helix</keyword>
<keyword evidence="2 5" id="KW-0812">Transmembrane</keyword>
<dbReference type="AlphaFoldDB" id="A0A368ZB57"/>
<evidence type="ECO:0000313" key="9">
    <source>
        <dbReference type="Proteomes" id="UP000644167"/>
    </source>
</evidence>